<comment type="catalytic activity">
    <reaction evidence="1">
        <text>D-mannose 6-phosphate = D-fructose 6-phosphate</text>
        <dbReference type="Rhea" id="RHEA:12356"/>
        <dbReference type="ChEBI" id="CHEBI:58735"/>
        <dbReference type="ChEBI" id="CHEBI:61527"/>
        <dbReference type="EC" id="5.3.1.8"/>
    </reaction>
</comment>
<dbReference type="Pfam" id="PF20512">
    <property type="entry name" value="PMI_typeI_hel"/>
    <property type="match status" value="1"/>
</dbReference>
<evidence type="ECO:0000256" key="7">
    <source>
        <dbReference type="ARBA" id="ARBA00022833"/>
    </source>
</evidence>
<keyword evidence="19" id="KW-1185">Reference proteome</keyword>
<evidence type="ECO:0000256" key="2">
    <source>
        <dbReference type="ARBA" id="ARBA00004666"/>
    </source>
</evidence>
<dbReference type="GO" id="GO:0009298">
    <property type="term" value="P:GDP-mannose biosynthetic process"/>
    <property type="evidence" value="ECO:0007669"/>
    <property type="project" value="UniProtKB-UniPathway"/>
</dbReference>
<reference evidence="18" key="2">
    <citation type="submission" date="2025-09" db="UniProtKB">
        <authorList>
            <consortium name="Ensembl"/>
        </authorList>
    </citation>
    <scope>IDENTIFICATION</scope>
</reference>
<dbReference type="InterPro" id="IPR018050">
    <property type="entry name" value="Pmannose_isomerase-type1_CS"/>
</dbReference>
<evidence type="ECO:0000256" key="8">
    <source>
        <dbReference type="ARBA" id="ARBA00023235"/>
    </source>
</evidence>
<evidence type="ECO:0000256" key="10">
    <source>
        <dbReference type="ARBA" id="ARBA00030762"/>
    </source>
</evidence>
<evidence type="ECO:0000256" key="14">
    <source>
        <dbReference type="RuleBase" id="RU004189"/>
    </source>
</evidence>
<evidence type="ECO:0000313" key="18">
    <source>
        <dbReference type="Ensembl" id="ENSLBEP00000025688.1"/>
    </source>
</evidence>
<dbReference type="GO" id="GO:0005975">
    <property type="term" value="P:carbohydrate metabolic process"/>
    <property type="evidence" value="ECO:0007669"/>
    <property type="project" value="InterPro"/>
</dbReference>
<dbReference type="PROSITE" id="PS00965">
    <property type="entry name" value="PMI_I_1"/>
    <property type="match status" value="1"/>
</dbReference>
<proteinExistence type="inferred from homology"/>
<dbReference type="Ensembl" id="ENSLBET00000026975.1">
    <property type="protein sequence ID" value="ENSLBEP00000025688.1"/>
    <property type="gene ID" value="ENSLBEG00000019591.1"/>
</dbReference>
<organism evidence="18 19">
    <name type="scientific">Labrus bergylta</name>
    <name type="common">ballan wrasse</name>
    <dbReference type="NCBI Taxonomy" id="56723"/>
    <lineage>
        <taxon>Eukaryota</taxon>
        <taxon>Metazoa</taxon>
        <taxon>Chordata</taxon>
        <taxon>Craniata</taxon>
        <taxon>Vertebrata</taxon>
        <taxon>Euteleostomi</taxon>
        <taxon>Actinopterygii</taxon>
        <taxon>Neopterygii</taxon>
        <taxon>Teleostei</taxon>
        <taxon>Neoteleostei</taxon>
        <taxon>Acanthomorphata</taxon>
        <taxon>Eupercaria</taxon>
        <taxon>Labriformes</taxon>
        <taxon>Labridae</taxon>
        <taxon>Labrus</taxon>
    </lineage>
</organism>
<comment type="similarity">
    <text evidence="3 14">Belongs to the mannose-6-phosphate isomerase type 1 family.</text>
</comment>
<dbReference type="PANTHER" id="PTHR10309">
    <property type="entry name" value="MANNOSE-6-PHOSPHATE ISOMERASE"/>
    <property type="match status" value="1"/>
</dbReference>
<dbReference type="Pfam" id="PF01238">
    <property type="entry name" value="PMI_typeI_C"/>
    <property type="match status" value="1"/>
</dbReference>
<dbReference type="PIRSF" id="PIRSF001480">
    <property type="entry name" value="Mannose-6-phosphate_isomerase"/>
    <property type="match status" value="1"/>
</dbReference>
<dbReference type="NCBIfam" id="TIGR00218">
    <property type="entry name" value="manA"/>
    <property type="match status" value="1"/>
</dbReference>
<feature type="domain" description="Phosphomannose isomerase type I helical insertion" evidence="17">
    <location>
        <begin position="184"/>
        <end position="237"/>
    </location>
</feature>
<evidence type="ECO:0000313" key="19">
    <source>
        <dbReference type="Proteomes" id="UP000261660"/>
    </source>
</evidence>
<comment type="cofactor">
    <cofactor evidence="13">
        <name>Zn(2+)</name>
        <dbReference type="ChEBI" id="CHEBI:29105"/>
    </cofactor>
    <text evidence="13">Binds 1 zinc ion per subunit.</text>
</comment>
<dbReference type="Pfam" id="PF20511">
    <property type="entry name" value="PMI_typeI_cat"/>
    <property type="match status" value="1"/>
</dbReference>
<reference evidence="18" key="1">
    <citation type="submission" date="2025-08" db="UniProtKB">
        <authorList>
            <consortium name="Ensembl"/>
        </authorList>
    </citation>
    <scope>IDENTIFICATION</scope>
</reference>
<keyword evidence="7 13" id="KW-0862">Zinc</keyword>
<dbReference type="CDD" id="cd07011">
    <property type="entry name" value="cupin_PMI_type_I_N"/>
    <property type="match status" value="1"/>
</dbReference>
<dbReference type="Proteomes" id="UP000261660">
    <property type="component" value="Unplaced"/>
</dbReference>
<dbReference type="GeneTree" id="ENSGT00390000016075"/>
<dbReference type="UniPathway" id="UPA00126">
    <property type="reaction ID" value="UER00423"/>
</dbReference>
<dbReference type="Gene3D" id="2.60.120.10">
    <property type="entry name" value="Jelly Rolls"/>
    <property type="match status" value="2"/>
</dbReference>
<dbReference type="FunFam" id="2.60.120.10:FF:000060">
    <property type="entry name" value="Putative mannose-6-phosphate isomerase"/>
    <property type="match status" value="1"/>
</dbReference>
<feature type="binding site" evidence="13">
    <location>
        <position position="115"/>
    </location>
    <ligand>
        <name>Zn(2+)</name>
        <dbReference type="ChEBI" id="CHEBI:29105"/>
    </ligand>
</feature>
<feature type="binding site" evidence="13">
    <location>
        <position position="113"/>
    </location>
    <ligand>
        <name>Zn(2+)</name>
        <dbReference type="ChEBI" id="CHEBI:29105"/>
    </ligand>
</feature>
<evidence type="ECO:0000256" key="1">
    <source>
        <dbReference type="ARBA" id="ARBA00000757"/>
    </source>
</evidence>
<evidence type="ECO:0000259" key="16">
    <source>
        <dbReference type="Pfam" id="PF20511"/>
    </source>
</evidence>
<keyword evidence="6 13" id="KW-0479">Metal-binding</keyword>
<protein>
    <recommendedName>
        <fullName evidence="5">Mannose-6-phosphate isomerase</fullName>
        <ecNumber evidence="4">5.3.1.8</ecNumber>
    </recommendedName>
    <alternativeName>
        <fullName evidence="9">Phosphohexomutase</fullName>
    </alternativeName>
    <alternativeName>
        <fullName evidence="10">Phosphomannose isomerase</fullName>
    </alternativeName>
</protein>
<dbReference type="EC" id="5.3.1.8" evidence="4"/>
<dbReference type="FunFam" id="2.60.120.10:FF:000044">
    <property type="entry name" value="Mannose-6-phosphate isomerase"/>
    <property type="match status" value="1"/>
</dbReference>
<evidence type="ECO:0000259" key="15">
    <source>
        <dbReference type="Pfam" id="PF01238"/>
    </source>
</evidence>
<keyword evidence="8" id="KW-0413">Isomerase</keyword>
<dbReference type="GO" id="GO:0004476">
    <property type="term" value="F:mannose-6-phosphate isomerase activity"/>
    <property type="evidence" value="ECO:0007669"/>
    <property type="project" value="UniProtKB-EC"/>
</dbReference>
<dbReference type="InterPro" id="IPR046457">
    <property type="entry name" value="PMI_typeI_cat"/>
</dbReference>
<dbReference type="InterPro" id="IPR014710">
    <property type="entry name" value="RmlC-like_jellyroll"/>
</dbReference>
<evidence type="ECO:0000256" key="13">
    <source>
        <dbReference type="PIRSR" id="PIRSR001480-2"/>
    </source>
</evidence>
<dbReference type="InterPro" id="IPR011051">
    <property type="entry name" value="RmlC_Cupin_sf"/>
</dbReference>
<evidence type="ECO:0000259" key="17">
    <source>
        <dbReference type="Pfam" id="PF20512"/>
    </source>
</evidence>
<dbReference type="PRINTS" id="PR00714">
    <property type="entry name" value="MAN6PISMRASE"/>
</dbReference>
<evidence type="ECO:0000256" key="11">
    <source>
        <dbReference type="ARBA" id="ARBA00043915"/>
    </source>
</evidence>
<dbReference type="SUPFAM" id="SSF51182">
    <property type="entry name" value="RmlC-like cupins"/>
    <property type="match status" value="1"/>
</dbReference>
<sequence>NAGQRLFRMFPLTCAVQNYAWGKVGQDSEVAKLVIGGDPLAVVEAGRPYAELWMGAHPKGDAQIKDNRIAQTTLGQWIAHFPACLGSKVKDTFHGQLPFLFKVLSVNTALSIQAHPNRVILCLSLCAMPELAARLHAQFPEHYPDNNHKPEMAIALTCFQGLCGFRPVEEILGFLKCVPEFRALVGNEAADELQGCMGNAVQTSQVLKKCFTRMMNCEKKVFVDQLNMLVKRVTEEDCIECMACSDNTVRAGLTPKYIDVNTLCEMLSYTPASASSKIFPCEQDASDPFVSLYDPPVPDFTVMRIQVPASVKQYTVAPVDSASIILVIEGDATATSAAALSDVTLRRGTVLFVSANESVALHITSQSGMNMFRACCLL</sequence>
<feature type="binding site" evidence="13">
    <location>
        <position position="151"/>
    </location>
    <ligand>
        <name>Zn(2+)</name>
        <dbReference type="ChEBI" id="CHEBI:29105"/>
    </ligand>
</feature>
<dbReference type="InterPro" id="IPR046456">
    <property type="entry name" value="PMI_typeI_C"/>
</dbReference>
<feature type="active site" evidence="12">
    <location>
        <position position="250"/>
    </location>
</feature>
<evidence type="ECO:0000256" key="5">
    <source>
        <dbReference type="ARBA" id="ARBA00018236"/>
    </source>
</evidence>
<comment type="function">
    <text evidence="11">Isomerase that catalyzes the interconversion of fructose-6-P and mannose-6-P and has a critical role in the supply of D-mannose derivatives required for many eukaryotic glycosylation reactions.</text>
</comment>
<evidence type="ECO:0000256" key="3">
    <source>
        <dbReference type="ARBA" id="ARBA00010772"/>
    </source>
</evidence>
<dbReference type="InterPro" id="IPR001250">
    <property type="entry name" value="Man6P_Isoase-1"/>
</dbReference>
<evidence type="ECO:0000256" key="9">
    <source>
        <dbReference type="ARBA" id="ARBA00029741"/>
    </source>
</evidence>
<dbReference type="InterPro" id="IPR046458">
    <property type="entry name" value="PMI_typeI_hel"/>
</dbReference>
<dbReference type="InterPro" id="IPR016305">
    <property type="entry name" value="Mannose-6-P_Isomerase"/>
</dbReference>
<dbReference type="GO" id="GO:0008270">
    <property type="term" value="F:zinc ion binding"/>
    <property type="evidence" value="ECO:0007669"/>
    <property type="project" value="InterPro"/>
</dbReference>
<evidence type="ECO:0000256" key="4">
    <source>
        <dbReference type="ARBA" id="ARBA00011956"/>
    </source>
</evidence>
<comment type="pathway">
    <text evidence="2">Nucleotide-sugar biosynthesis; GDP-alpha-D-mannose biosynthesis; alpha-D-mannose 1-phosphate from D-fructose 6-phosphate: step 1/2.</text>
</comment>
<dbReference type="PANTHER" id="PTHR10309:SF0">
    <property type="entry name" value="MANNOSE-6-PHOSPHATE ISOMERASE"/>
    <property type="match status" value="1"/>
</dbReference>
<feature type="domain" description="Phosphomannose isomerase type I C-terminal" evidence="15">
    <location>
        <begin position="292"/>
        <end position="333"/>
    </location>
</feature>
<accession>A0A3Q3G3V9</accession>
<dbReference type="AlphaFoldDB" id="A0A3Q3G3V9"/>
<dbReference type="GO" id="GO:0005829">
    <property type="term" value="C:cytosol"/>
    <property type="evidence" value="ECO:0007669"/>
    <property type="project" value="TreeGrafter"/>
</dbReference>
<feature type="domain" description="Phosphomannose isomerase type I catalytic" evidence="16">
    <location>
        <begin position="9"/>
        <end position="168"/>
    </location>
</feature>
<evidence type="ECO:0000256" key="6">
    <source>
        <dbReference type="ARBA" id="ARBA00022723"/>
    </source>
</evidence>
<name>A0A3Q3G3V9_9LABR</name>
<evidence type="ECO:0000256" key="12">
    <source>
        <dbReference type="PIRSR" id="PIRSR001480-1"/>
    </source>
</evidence>